<dbReference type="InterPro" id="IPR003760">
    <property type="entry name" value="PnrA-like"/>
</dbReference>
<feature type="domain" description="ABC transporter substrate-binding protein PnrA-like" evidence="7">
    <location>
        <begin position="29"/>
        <end position="307"/>
    </location>
</feature>
<dbReference type="EMBL" id="QOCW01000002">
    <property type="protein sequence ID" value="RBW71062.1"/>
    <property type="molecule type" value="Genomic_DNA"/>
</dbReference>
<keyword evidence="6" id="KW-0449">Lipoprotein</keyword>
<dbReference type="Proteomes" id="UP000253314">
    <property type="component" value="Unassembled WGS sequence"/>
</dbReference>
<keyword evidence="9" id="KW-1185">Reference proteome</keyword>
<reference evidence="8 9" key="1">
    <citation type="submission" date="2018-07" db="EMBL/GenBank/DDBJ databases">
        <title>Lottiidibacillus patelloidae gen. nov., sp. nov., isolated from the intestinal tract of a marine limpet and the reclassification of B. taeanensis BH030017T, B. algicola KMM 3737T and B. hwajinpoensis SW-72T as genus Lottiidibacillus.</title>
        <authorList>
            <person name="Liu R."/>
            <person name="Huang Z."/>
        </authorList>
    </citation>
    <scope>NUCLEOTIDE SEQUENCE [LARGE SCALE GENOMIC DNA]</scope>
    <source>
        <strain evidence="8 9">BH030017</strain>
    </source>
</reference>
<name>A0A366XY47_9BACI</name>
<dbReference type="PROSITE" id="PS51257">
    <property type="entry name" value="PROKAR_LIPOPROTEIN"/>
    <property type="match status" value="1"/>
</dbReference>
<keyword evidence="5" id="KW-0472">Membrane</keyword>
<accession>A0A366XY47</accession>
<proteinExistence type="inferred from homology"/>
<comment type="caution">
    <text evidence="8">The sequence shown here is derived from an EMBL/GenBank/DDBJ whole genome shotgun (WGS) entry which is preliminary data.</text>
</comment>
<evidence type="ECO:0000256" key="4">
    <source>
        <dbReference type="ARBA" id="ARBA00022729"/>
    </source>
</evidence>
<sequence length="320" mass="36175">MRTLYILIIIFSFLITISCQNKESDQKLKNVGILLPETINDQSWNTKGYESLLGIQTEFGVDVFYKEEVKSLNTIRKTIIEFQQQDVNLVFGHGNIYAKYFVEIQNEYPFIHFVTFNGDAEGQSFTSLHFKGRAMGFFGGMIASGMSKTNKVGIIAAFPWQPEIEGFESGVKFQNNNVQVITSYTNDWANEQKALSILDEFLNEGVDVVYPAGDGYSVAVIEKLKRKGLYAVGFVTDQYNLGKATVLTSTVQHVDQLYILAARQFNNNELSYGNLYFDMQDDVISMGKYSAEVPEQLKQSVQSAIDYYVESGQLPNKEEL</sequence>
<dbReference type="PANTHER" id="PTHR34296:SF2">
    <property type="entry name" value="ABC TRANSPORTER GUANOSINE-BINDING PROTEIN NUPN"/>
    <property type="match status" value="1"/>
</dbReference>
<evidence type="ECO:0000256" key="3">
    <source>
        <dbReference type="ARBA" id="ARBA00022475"/>
    </source>
</evidence>
<dbReference type="AlphaFoldDB" id="A0A366XY47"/>
<keyword evidence="3" id="KW-1003">Cell membrane</keyword>
<evidence type="ECO:0000313" key="9">
    <source>
        <dbReference type="Proteomes" id="UP000253314"/>
    </source>
</evidence>
<organism evidence="8 9">
    <name type="scientific">Bacillus taeanensis</name>
    <dbReference type="NCBI Taxonomy" id="273032"/>
    <lineage>
        <taxon>Bacteria</taxon>
        <taxon>Bacillati</taxon>
        <taxon>Bacillota</taxon>
        <taxon>Bacilli</taxon>
        <taxon>Bacillales</taxon>
        <taxon>Bacillaceae</taxon>
        <taxon>Bacillus</taxon>
    </lineage>
</organism>
<dbReference type="PANTHER" id="PTHR34296">
    <property type="entry name" value="TRANSCRIPTIONAL ACTIVATOR PROTEIN MED"/>
    <property type="match status" value="1"/>
</dbReference>
<dbReference type="GO" id="GO:0005886">
    <property type="term" value="C:plasma membrane"/>
    <property type="evidence" value="ECO:0007669"/>
    <property type="project" value="UniProtKB-SubCell"/>
</dbReference>
<dbReference type="InterPro" id="IPR028082">
    <property type="entry name" value="Peripla_BP_I"/>
</dbReference>
<comment type="similarity">
    <text evidence="2">Belongs to the BMP lipoprotein family.</text>
</comment>
<comment type="subcellular location">
    <subcellularLocation>
        <location evidence="1">Cell membrane</location>
        <topology evidence="1">Lipid-anchor</topology>
    </subcellularLocation>
</comment>
<protein>
    <submittedName>
        <fullName evidence="8">BMP family ABC transporter substrate-binding protein</fullName>
    </submittedName>
</protein>
<dbReference type="SUPFAM" id="SSF53822">
    <property type="entry name" value="Periplasmic binding protein-like I"/>
    <property type="match status" value="1"/>
</dbReference>
<evidence type="ECO:0000256" key="2">
    <source>
        <dbReference type="ARBA" id="ARBA00008610"/>
    </source>
</evidence>
<evidence type="ECO:0000256" key="6">
    <source>
        <dbReference type="ARBA" id="ARBA00023288"/>
    </source>
</evidence>
<dbReference type="Gene3D" id="3.40.50.2300">
    <property type="match status" value="2"/>
</dbReference>
<evidence type="ECO:0000313" key="8">
    <source>
        <dbReference type="EMBL" id="RBW71062.1"/>
    </source>
</evidence>
<evidence type="ECO:0000256" key="5">
    <source>
        <dbReference type="ARBA" id="ARBA00023136"/>
    </source>
</evidence>
<keyword evidence="4" id="KW-0732">Signal</keyword>
<gene>
    <name evidence="8" type="ORF">DS031_03455</name>
</gene>
<evidence type="ECO:0000256" key="1">
    <source>
        <dbReference type="ARBA" id="ARBA00004193"/>
    </source>
</evidence>
<dbReference type="Pfam" id="PF02608">
    <property type="entry name" value="Bmp"/>
    <property type="match status" value="1"/>
</dbReference>
<dbReference type="OrthoDB" id="2556857at2"/>
<dbReference type="RefSeq" id="WP_113804542.1">
    <property type="nucleotide sequence ID" value="NZ_QOCW01000002.1"/>
</dbReference>
<evidence type="ECO:0000259" key="7">
    <source>
        <dbReference type="Pfam" id="PF02608"/>
    </source>
</evidence>
<dbReference type="InterPro" id="IPR050957">
    <property type="entry name" value="BMP_lipoprotein"/>
</dbReference>